<feature type="non-terminal residue" evidence="2">
    <location>
        <position position="491"/>
    </location>
</feature>
<keyword evidence="3" id="KW-1185">Reference proteome</keyword>
<feature type="domain" description="ABC transporter" evidence="1">
    <location>
        <begin position="22"/>
        <end position="250"/>
    </location>
</feature>
<reference evidence="2 3" key="1">
    <citation type="submission" date="2019-08" db="EMBL/GenBank/DDBJ databases">
        <title>Whole genome of Aphis craccivora.</title>
        <authorList>
            <person name="Voronova N.V."/>
            <person name="Shulinski R.S."/>
            <person name="Bandarenka Y.V."/>
            <person name="Zhorov D.G."/>
            <person name="Warner D."/>
        </authorList>
    </citation>
    <scope>NUCLEOTIDE SEQUENCE [LARGE SCALE GENOMIC DNA]</scope>
    <source>
        <strain evidence="2">180601</strain>
        <tissue evidence="2">Whole Body</tissue>
    </source>
</reference>
<dbReference type="InterPro" id="IPR003439">
    <property type="entry name" value="ABC_transporter-like_ATP-bd"/>
</dbReference>
<dbReference type="GO" id="GO:0005524">
    <property type="term" value="F:ATP binding"/>
    <property type="evidence" value="ECO:0007669"/>
    <property type="project" value="InterPro"/>
</dbReference>
<dbReference type="EMBL" id="VUJU01003125">
    <property type="protein sequence ID" value="KAF0759052.1"/>
    <property type="molecule type" value="Genomic_DNA"/>
</dbReference>
<evidence type="ECO:0000313" key="2">
    <source>
        <dbReference type="EMBL" id="KAF0759052.1"/>
    </source>
</evidence>
<dbReference type="AlphaFoldDB" id="A0A6G0YNL2"/>
<gene>
    <name evidence="2" type="ORF">FWK35_00009435</name>
</gene>
<dbReference type="Pfam" id="PF00005">
    <property type="entry name" value="ABC_tran"/>
    <property type="match status" value="1"/>
</dbReference>
<dbReference type="PANTHER" id="PTHR43038:SF3">
    <property type="entry name" value="ABC TRANSPORTER G FAMILY MEMBER 20 ISOFORM X1"/>
    <property type="match status" value="1"/>
</dbReference>
<evidence type="ECO:0000259" key="1">
    <source>
        <dbReference type="PROSITE" id="PS50893"/>
    </source>
</evidence>
<dbReference type="Proteomes" id="UP000478052">
    <property type="component" value="Unassembled WGS sequence"/>
</dbReference>
<dbReference type="PANTHER" id="PTHR43038">
    <property type="entry name" value="ATP-BINDING CASSETTE, SUB-FAMILY H, MEMBER 1"/>
    <property type="match status" value="1"/>
</dbReference>
<comment type="caution">
    <text evidence="2">The sequence shown here is derived from an EMBL/GenBank/DDBJ whole genome shotgun (WGS) entry which is preliminary data.</text>
</comment>
<dbReference type="PROSITE" id="PS50893">
    <property type="entry name" value="ABC_TRANSPORTER_2"/>
    <property type="match status" value="1"/>
</dbReference>
<dbReference type="InterPro" id="IPR027417">
    <property type="entry name" value="P-loop_NTPase"/>
</dbReference>
<dbReference type="Gene3D" id="3.40.50.300">
    <property type="entry name" value="P-loop containing nucleotide triphosphate hydrolases"/>
    <property type="match status" value="1"/>
</dbReference>
<dbReference type="GO" id="GO:0016887">
    <property type="term" value="F:ATP hydrolysis activity"/>
    <property type="evidence" value="ECO:0007669"/>
    <property type="project" value="InterPro"/>
</dbReference>
<accession>A0A6G0YNL2</accession>
<organism evidence="2 3">
    <name type="scientific">Aphis craccivora</name>
    <name type="common">Cowpea aphid</name>
    <dbReference type="NCBI Taxonomy" id="307492"/>
    <lineage>
        <taxon>Eukaryota</taxon>
        <taxon>Metazoa</taxon>
        <taxon>Ecdysozoa</taxon>
        <taxon>Arthropoda</taxon>
        <taxon>Hexapoda</taxon>
        <taxon>Insecta</taxon>
        <taxon>Pterygota</taxon>
        <taxon>Neoptera</taxon>
        <taxon>Paraneoptera</taxon>
        <taxon>Hemiptera</taxon>
        <taxon>Sternorrhyncha</taxon>
        <taxon>Aphidomorpha</taxon>
        <taxon>Aphidoidea</taxon>
        <taxon>Aphididae</taxon>
        <taxon>Aphidini</taxon>
        <taxon>Aphis</taxon>
        <taxon>Aphis</taxon>
    </lineage>
</organism>
<name>A0A6G0YNL2_APHCR</name>
<proteinExistence type="predicted"/>
<dbReference type="SUPFAM" id="SSF52540">
    <property type="entry name" value="P-loop containing nucleoside triphosphate hydrolases"/>
    <property type="match status" value="1"/>
</dbReference>
<protein>
    <submittedName>
        <fullName evidence="2">ABC transporter G family member 23-like</fullName>
    </submittedName>
</protein>
<sequence>MVHESRFKSGIYYSQSPSKCSIVLNNVFKTHNNRNIFNGVNLVAHSGKICAILGEINSGKSMLLSCLVGGDKVDKGHIWVLGGQPRTKSSKTLTKYIGYMPQEFCLYRTMTVLELFAYFGNLYNINHKFILWRISYYKHIFTLPPINSTIKKLSEKRIISFMIALFHRPRLVVLDEPTIGLDILKKNQIWKYLHHVITTWKPTVIVATNNIEEAFSANKIAYLKNNKIIFEREVEELHRTNPNKSIDTIIEDLYTSLISTNFEKNAWFNSNESEIPHNKKLSIYKRLYPRSNIWKFKTIIIQNIKFLTRNFWYDVYVVMLYLHCIYYGKYPKSIPIVVYNQETDCGHDQCKHIDNCSYFSCHFLFVLSQNGVQVNYYGSEFLTKNSITKESIPGFIKVPKNYTMAIVNSLTQSSLKERDELLKSNINFEIDMSNFEFGKHLKQNILEAHKLHLIDVYSQYNLSTNYADIPYKIHEYKNLNLTENTASEIIS</sequence>
<dbReference type="OrthoDB" id="10255969at2759"/>
<evidence type="ECO:0000313" key="3">
    <source>
        <dbReference type="Proteomes" id="UP000478052"/>
    </source>
</evidence>